<keyword evidence="2" id="KW-1185">Reference proteome</keyword>
<dbReference type="RefSeq" id="WP_012256510.1">
    <property type="nucleotide sequence ID" value="NC_010175.1"/>
</dbReference>
<dbReference type="SUPFAM" id="SSF56112">
    <property type="entry name" value="Protein kinase-like (PK-like)"/>
    <property type="match status" value="1"/>
</dbReference>
<dbReference type="InterPro" id="IPR052948">
    <property type="entry name" value="Low_temp-induced_all0457"/>
</dbReference>
<proteinExistence type="predicted"/>
<name>A9WEU5_CHLAA</name>
<gene>
    <name evidence="1" type="ordered locus">Caur_0614</name>
</gene>
<dbReference type="Proteomes" id="UP000002008">
    <property type="component" value="Chromosome"/>
</dbReference>
<evidence type="ECO:0000313" key="1">
    <source>
        <dbReference type="EMBL" id="ABY33854.1"/>
    </source>
</evidence>
<dbReference type="PANTHER" id="PTHR36109:SF2">
    <property type="entry name" value="MEMBRANE PROTEIN"/>
    <property type="match status" value="1"/>
</dbReference>
<dbReference type="Gene3D" id="2.30.30.40">
    <property type="entry name" value="SH3 Domains"/>
    <property type="match status" value="1"/>
</dbReference>
<dbReference type="STRING" id="324602.Caur_0614"/>
<dbReference type="EMBL" id="CP000909">
    <property type="protein sequence ID" value="ABY33854.1"/>
    <property type="molecule type" value="Genomic_DNA"/>
</dbReference>
<dbReference type="HOGENOM" id="CLU_378427_0_0_0"/>
<dbReference type="eggNOG" id="COG0515">
    <property type="taxonomic scope" value="Bacteria"/>
</dbReference>
<protein>
    <submittedName>
        <fullName evidence="1">Uncharacterized protein</fullName>
    </submittedName>
</protein>
<dbReference type="InParanoid" id="A9WEU5"/>
<dbReference type="KEGG" id="cau:Caur_0614"/>
<evidence type="ECO:0000313" key="2">
    <source>
        <dbReference type="Proteomes" id="UP000002008"/>
    </source>
</evidence>
<reference evidence="2" key="1">
    <citation type="journal article" date="2011" name="BMC Genomics">
        <title>Complete genome sequence of the filamentous anoxygenic phototrophic bacterium Chloroflexus aurantiacus.</title>
        <authorList>
            <person name="Tang K.H."/>
            <person name="Barry K."/>
            <person name="Chertkov O."/>
            <person name="Dalin E."/>
            <person name="Han C.S."/>
            <person name="Hauser L.J."/>
            <person name="Honchak B.M."/>
            <person name="Karbach L.E."/>
            <person name="Land M.L."/>
            <person name="Lapidus A."/>
            <person name="Larimer F.W."/>
            <person name="Mikhailova N."/>
            <person name="Pitluck S."/>
            <person name="Pierson B.K."/>
            <person name="Blankenship R.E."/>
        </authorList>
    </citation>
    <scope>NUCLEOTIDE SEQUENCE [LARGE SCALE GENOMIC DNA]</scope>
    <source>
        <strain evidence="2">ATCC 29366 / DSM 635 / J-10-fl</strain>
    </source>
</reference>
<sequence length="686" mass="74428">MSFQPAIDEQLIIDGISYQVCAHPALPGRPFIQEGQYSRVVQLRTAGGFVALKIQEQIRDQTLSTHATQIQPLSAIPGLQVARRMIITTANQPALTTTRPELEYAILMPWVYGPPWQELIHHRRPLSAAQSLSLARALTDLLVTLEQRGLVHGDLQAAHVMLPGLIDPGAAAPIALVDLETMHGVGVLRLPLPQPVSPYHHPVPAQGLAGDRFNGALLILELLGWCDEEVRNAAAGDSFFAHDDLLSTGERYHILREALARRWGLGVAQMLDRLWQSSTPMNCPQLKEWQAILPSPAMATVEAPVPPPSPPSLVDPVGQLIADATTLHEQGQPAQALATYRSALDRLPAHDPRVGQVMRTIDSLERELADLKATTPSTNLNWSVPVGIGVVIIVLLAVLATIGLNRSSIPTTEPTPVSPTAVVAPTATVAPPTPSPTATPQPSPVYVLSFQIDRIVPTDLYIRSTPLEFTVQGARLADVRTATLRAAGYEPIALTIVDGSSDNELRLRLPDLTIPLAGAIPFTLELNDTPVPGAAVTLRDYISVRTVAGVRAEYRYTGRIEEDGLGPFARLYTEPATTSALSDPIRNGDEVEILSDQPAGWYWIRIRTSNDQSLSGRSGYIERWLIDNTDVPPPPTPTIPPEPPRLRFVKLSEAEDAGCVLIQIRGVNTNGWVVSIDGLRLRSAFD</sequence>
<dbReference type="InterPro" id="IPR011009">
    <property type="entry name" value="Kinase-like_dom_sf"/>
</dbReference>
<organism evidence="1 2">
    <name type="scientific">Chloroflexus aurantiacus (strain ATCC 29366 / DSM 635 / J-10-fl)</name>
    <dbReference type="NCBI Taxonomy" id="324602"/>
    <lineage>
        <taxon>Bacteria</taxon>
        <taxon>Bacillati</taxon>
        <taxon>Chloroflexota</taxon>
        <taxon>Chloroflexia</taxon>
        <taxon>Chloroflexales</taxon>
        <taxon>Chloroflexineae</taxon>
        <taxon>Chloroflexaceae</taxon>
        <taxon>Chloroflexus</taxon>
    </lineage>
</organism>
<dbReference type="EnsemblBacteria" id="ABY33854">
    <property type="protein sequence ID" value="ABY33854"/>
    <property type="gene ID" value="Caur_0614"/>
</dbReference>
<dbReference type="PANTHER" id="PTHR36109">
    <property type="entry name" value="MEMBRANE PROTEIN-RELATED"/>
    <property type="match status" value="1"/>
</dbReference>
<dbReference type="PATRIC" id="fig|324602.8.peg.705"/>
<accession>A9WEU5</accession>
<dbReference type="Gene3D" id="1.10.510.10">
    <property type="entry name" value="Transferase(Phosphotransferase) domain 1"/>
    <property type="match status" value="1"/>
</dbReference>
<dbReference type="AlphaFoldDB" id="A9WEU5"/>